<name>A0A2T2P3X8_CORCC</name>
<evidence type="ECO:0000256" key="1">
    <source>
        <dbReference type="SAM" id="Phobius"/>
    </source>
</evidence>
<feature type="transmembrane region" description="Helical" evidence="1">
    <location>
        <begin position="69"/>
        <end position="87"/>
    </location>
</feature>
<proteinExistence type="predicted"/>
<keyword evidence="3" id="KW-1185">Reference proteome</keyword>
<keyword evidence="1" id="KW-0812">Transmembrane</keyword>
<evidence type="ECO:0000313" key="3">
    <source>
        <dbReference type="Proteomes" id="UP000240883"/>
    </source>
</evidence>
<feature type="transmembrane region" description="Helical" evidence="1">
    <location>
        <begin position="107"/>
        <end position="127"/>
    </location>
</feature>
<keyword evidence="1" id="KW-0472">Membrane</keyword>
<reference evidence="2 3" key="1">
    <citation type="journal article" date="2018" name="Front. Microbiol.">
        <title>Genome-Wide Analysis of Corynespora cassiicola Leaf Fall Disease Putative Effectors.</title>
        <authorList>
            <person name="Lopez D."/>
            <person name="Ribeiro S."/>
            <person name="Label P."/>
            <person name="Fumanal B."/>
            <person name="Venisse J.S."/>
            <person name="Kohler A."/>
            <person name="de Oliveira R.R."/>
            <person name="Labutti K."/>
            <person name="Lipzen A."/>
            <person name="Lail K."/>
            <person name="Bauer D."/>
            <person name="Ohm R.A."/>
            <person name="Barry K.W."/>
            <person name="Spatafora J."/>
            <person name="Grigoriev I.V."/>
            <person name="Martin F.M."/>
            <person name="Pujade-Renaud V."/>
        </authorList>
    </citation>
    <scope>NUCLEOTIDE SEQUENCE [LARGE SCALE GENOMIC DNA]</scope>
    <source>
        <strain evidence="2 3">Philippines</strain>
    </source>
</reference>
<dbReference type="AlphaFoldDB" id="A0A2T2P3X8"/>
<keyword evidence="1" id="KW-1133">Transmembrane helix</keyword>
<sequence length="146" mass="16356">MNGWMRAVGWSDKLGKAGWCGIGSGPNPVGLDCIFSIGVLRAYSVRLYVPFFFFLIACRFGLPLIHLHIYLLTTCLSVCLSVAPFAYRGGFGRELAWVGGRLIGWRFWVAFFAVCFDRISFFSALLLSDMSLDLHLRCFVDAWLVG</sequence>
<accession>A0A2T2P3X8</accession>
<feature type="transmembrane region" description="Helical" evidence="1">
    <location>
        <begin position="45"/>
        <end position="62"/>
    </location>
</feature>
<protein>
    <submittedName>
        <fullName evidence="2">Uncharacterized protein</fullName>
    </submittedName>
</protein>
<dbReference type="Proteomes" id="UP000240883">
    <property type="component" value="Unassembled WGS sequence"/>
</dbReference>
<gene>
    <name evidence="2" type="ORF">BS50DRAFT_246593</name>
</gene>
<evidence type="ECO:0000313" key="2">
    <source>
        <dbReference type="EMBL" id="PSN72226.1"/>
    </source>
</evidence>
<organism evidence="2 3">
    <name type="scientific">Corynespora cassiicola Philippines</name>
    <dbReference type="NCBI Taxonomy" id="1448308"/>
    <lineage>
        <taxon>Eukaryota</taxon>
        <taxon>Fungi</taxon>
        <taxon>Dikarya</taxon>
        <taxon>Ascomycota</taxon>
        <taxon>Pezizomycotina</taxon>
        <taxon>Dothideomycetes</taxon>
        <taxon>Pleosporomycetidae</taxon>
        <taxon>Pleosporales</taxon>
        <taxon>Corynesporascaceae</taxon>
        <taxon>Corynespora</taxon>
    </lineage>
</organism>
<dbReference type="EMBL" id="KZ678130">
    <property type="protein sequence ID" value="PSN72226.1"/>
    <property type="molecule type" value="Genomic_DNA"/>
</dbReference>